<dbReference type="SUPFAM" id="SSF50249">
    <property type="entry name" value="Nucleic acid-binding proteins"/>
    <property type="match status" value="1"/>
</dbReference>
<feature type="region of interest" description="Disordered" evidence="1">
    <location>
        <begin position="106"/>
        <end position="186"/>
    </location>
</feature>
<keyword evidence="4" id="KW-1185">Reference proteome</keyword>
<dbReference type="Proteomes" id="UP000747542">
    <property type="component" value="Unassembled WGS sequence"/>
</dbReference>
<dbReference type="GO" id="GO:0003677">
    <property type="term" value="F:DNA binding"/>
    <property type="evidence" value="ECO:0007669"/>
    <property type="project" value="UniProtKB-KW"/>
</dbReference>
<evidence type="ECO:0000313" key="4">
    <source>
        <dbReference type="Proteomes" id="UP000747542"/>
    </source>
</evidence>
<comment type="caution">
    <text evidence="3">The sequence shown here is derived from an EMBL/GenBank/DDBJ whole genome shotgun (WGS) entry which is preliminary data.</text>
</comment>
<dbReference type="AlphaFoldDB" id="A0A8J5NDN3"/>
<accession>A0A8J5NDN3</accession>
<evidence type="ECO:0000313" key="3">
    <source>
        <dbReference type="EMBL" id="KAG7177384.1"/>
    </source>
</evidence>
<dbReference type="EMBL" id="JAHLQT010002318">
    <property type="protein sequence ID" value="KAG7177384.1"/>
    <property type="molecule type" value="Genomic_DNA"/>
</dbReference>
<reference evidence="3" key="1">
    <citation type="journal article" date="2021" name="Sci. Adv.">
        <title>The American lobster genome reveals insights on longevity, neural, and immune adaptations.</title>
        <authorList>
            <person name="Polinski J.M."/>
            <person name="Zimin A.V."/>
            <person name="Clark K.F."/>
            <person name="Kohn A.B."/>
            <person name="Sadowski N."/>
            <person name="Timp W."/>
            <person name="Ptitsyn A."/>
            <person name="Khanna P."/>
            <person name="Romanova D.Y."/>
            <person name="Williams P."/>
            <person name="Greenwood S.J."/>
            <person name="Moroz L.L."/>
            <person name="Walt D.R."/>
            <person name="Bodnar A.G."/>
        </authorList>
    </citation>
    <scope>NUCLEOTIDE SEQUENCE</scope>
    <source>
        <strain evidence="3">GMGI-L3</strain>
    </source>
</reference>
<dbReference type="FunFam" id="2.40.50.140:FF:000117">
    <property type="entry name" value="Replication protein A subunit"/>
    <property type="match status" value="1"/>
</dbReference>
<dbReference type="Pfam" id="PF04057">
    <property type="entry name" value="Rep-A_N"/>
    <property type="match status" value="1"/>
</dbReference>
<dbReference type="InterPro" id="IPR012340">
    <property type="entry name" value="NA-bd_OB-fold"/>
</dbReference>
<sequence>MTGLCTGVIADIIEGAHPENPILQVLSMKRLPTESEERYRLLVSDGEWSSNFAMYARHPNSKVTKEEITKNCIIQMNRYVCETVQENKKVLIILELKLERTGEDVGLKLGDPVNYDPSKPRTQQQPKQQQRSQPHLPTPSMRATGGTPQRNLLGDHNPFKQGISPSKSPTGGNVHPICSLTPCQNK</sequence>
<dbReference type="InterPro" id="IPR007199">
    <property type="entry name" value="Rep_factor-A_N"/>
</dbReference>
<dbReference type="GO" id="GO:0005634">
    <property type="term" value="C:nucleus"/>
    <property type="evidence" value="ECO:0007669"/>
    <property type="project" value="InterPro"/>
</dbReference>
<dbReference type="GO" id="GO:0006260">
    <property type="term" value="P:DNA replication"/>
    <property type="evidence" value="ECO:0007669"/>
    <property type="project" value="InterPro"/>
</dbReference>
<organism evidence="3 4">
    <name type="scientific">Homarus americanus</name>
    <name type="common">American lobster</name>
    <dbReference type="NCBI Taxonomy" id="6706"/>
    <lineage>
        <taxon>Eukaryota</taxon>
        <taxon>Metazoa</taxon>
        <taxon>Ecdysozoa</taxon>
        <taxon>Arthropoda</taxon>
        <taxon>Crustacea</taxon>
        <taxon>Multicrustacea</taxon>
        <taxon>Malacostraca</taxon>
        <taxon>Eumalacostraca</taxon>
        <taxon>Eucarida</taxon>
        <taxon>Decapoda</taxon>
        <taxon>Pleocyemata</taxon>
        <taxon>Astacidea</taxon>
        <taxon>Nephropoidea</taxon>
        <taxon>Nephropidae</taxon>
        <taxon>Homarus</taxon>
    </lineage>
</organism>
<feature type="domain" description="Replication factor-A protein 1 N-terminal" evidence="2">
    <location>
        <begin position="4"/>
        <end position="97"/>
    </location>
</feature>
<evidence type="ECO:0000256" key="1">
    <source>
        <dbReference type="SAM" id="MobiDB-lite"/>
    </source>
</evidence>
<gene>
    <name evidence="3" type="primary">RPA1-L2</name>
    <name evidence="3" type="ORF">Hamer_G016668</name>
</gene>
<name>A0A8J5NDN3_HOMAM</name>
<keyword evidence="3" id="KW-0238">DNA-binding</keyword>
<feature type="compositionally biased region" description="Low complexity" evidence="1">
    <location>
        <begin position="120"/>
        <end position="134"/>
    </location>
</feature>
<dbReference type="Gene3D" id="2.40.50.140">
    <property type="entry name" value="Nucleic acid-binding proteins"/>
    <property type="match status" value="1"/>
</dbReference>
<evidence type="ECO:0000259" key="2">
    <source>
        <dbReference type="Pfam" id="PF04057"/>
    </source>
</evidence>
<protein>
    <submittedName>
        <fullName evidence="3">Replication protein A 70 kDa DNA-binding subunit-like 2</fullName>
    </submittedName>
</protein>
<proteinExistence type="predicted"/>